<name>A0A947DEQ3_9CYAN</name>
<dbReference type="EMBL" id="JADOES010000014">
    <property type="protein sequence ID" value="MBT9315668.1"/>
    <property type="molecule type" value="Genomic_DNA"/>
</dbReference>
<dbReference type="SUPFAM" id="SSF49785">
    <property type="entry name" value="Galactose-binding domain-like"/>
    <property type="match status" value="1"/>
</dbReference>
<feature type="domain" description="F5/8 type C" evidence="5">
    <location>
        <begin position="697"/>
        <end position="806"/>
    </location>
</feature>
<dbReference type="InterPro" id="IPR006652">
    <property type="entry name" value="Kelch_1"/>
</dbReference>
<evidence type="ECO:0000313" key="7">
    <source>
        <dbReference type="Proteomes" id="UP000717364"/>
    </source>
</evidence>
<protein>
    <submittedName>
        <fullName evidence="6">DUF4347 domain-containing protein</fullName>
    </submittedName>
</protein>
<evidence type="ECO:0000256" key="3">
    <source>
        <dbReference type="ARBA" id="ARBA00022837"/>
    </source>
</evidence>
<dbReference type="InterPro" id="IPR013783">
    <property type="entry name" value="Ig-like_fold"/>
</dbReference>
<dbReference type="PROSITE" id="PS50022">
    <property type="entry name" value="FA58C_3"/>
    <property type="match status" value="1"/>
</dbReference>
<dbReference type="Gene3D" id="2.60.120.200">
    <property type="match status" value="1"/>
</dbReference>
<dbReference type="Gene3D" id="2.60.40.10">
    <property type="entry name" value="Immunoglobulins"/>
    <property type="match status" value="1"/>
</dbReference>
<dbReference type="SMART" id="SM00612">
    <property type="entry name" value="Kelch"/>
    <property type="match status" value="2"/>
</dbReference>
<dbReference type="Pfam" id="PF09118">
    <property type="entry name" value="GO-like_E_set"/>
    <property type="match status" value="1"/>
</dbReference>
<dbReference type="InterPro" id="IPR009880">
    <property type="entry name" value="Glyoxal_oxidase_N"/>
</dbReference>
<gene>
    <name evidence="6" type="ORF">IXB50_09545</name>
</gene>
<feature type="compositionally biased region" description="Low complexity" evidence="4">
    <location>
        <begin position="313"/>
        <end position="323"/>
    </location>
</feature>
<dbReference type="SUPFAM" id="SSF50965">
    <property type="entry name" value="Galactose oxidase, central domain"/>
    <property type="match status" value="1"/>
</dbReference>
<dbReference type="SUPFAM" id="SSF141072">
    <property type="entry name" value="CalX-like"/>
    <property type="match status" value="2"/>
</dbReference>
<feature type="compositionally biased region" description="Pro residues" evidence="4">
    <location>
        <begin position="303"/>
        <end position="312"/>
    </location>
</feature>
<proteinExistence type="predicted"/>
<sequence>MSTDNIVPPGSLQPTSIAFVDSNVAQADDLLQSLQTDKVFLLNDRSSGLKQITQTLAAYTDLESVHIFSHGSQGALQLGNSIFSQTNLNDYKAELERWQSAFSQDGDLLFYGCNLAAADGFDFVQQIGQLTQADVAASNDITGHTSLDGDWDLEITTGSIEAAIAVDQATQVAYRGQLDLILGTAGNDGLLEGTAGDDTLNGLGGIDLLQGNGGADLFILGDDTGGFYDQDFFNDYADILDFTIGEDTIQLSGVANDYTFQSVGSNTWIYKGDSGNAELVADIFNTDGADITSSIDFVEDSTPTPPNPPTPTPGNTIVGTTGNDGLLEGTAGDDTLNGLGGIDLLQGNGGADVFILGDETGGFYDQGFFNDYADILDFTVGEDTIRLSGVADDYTFQVVGSNTWIYRGDAGDAELVADVFNTNGADITSSIDFLGDTPPTPNPGEFSLEFSTVTVDEGAASIDLTVNRLGSTEGVASVDYETSSQTAVALEDFIPIVGTLTFGDGQESMTIRIPIINDGAVEVDETFAVQLSNPTNGATLGTQRTVIAIEDNDQVVEAGTLTFTGPMAMVSESTGLASIKVVRVGGSTGTVTVDYTTANDGANAGEDYTATSGTLTFEEGVTEQFITVPILNDTTTENREVFLLYLDNPVGGAVIGTESIMVAINDDDVAPPPPPADPEYRYVRFVANSEVNGNPWTSLAELNLLDGNDNLISQANWTLESVNSEELVVSNRPATNAFDGNPNTFWHTEWAPPGNDNDPRHPHEIVIDLEAEYDISGFSYLPRQDASPNGQVADYAFYVSNNGIDWGSPVAVGLLQNIKSEQIIRFEDFNPGNLIPGLVGHWKLNETVASSPVVDSSGISSNGTANNFTGINGPYNAAPIFDGDNPRSWDFDGADDYISIASDPDLDLSDGAFTQSVWINSDSTDNGYHGIIGKQNPGSSVNRYPGIWVYDQNKIHAGFGDGTNWNNFTTGNVLKPNAWNHVVTSFDGTTYKAIVNGEEVFSTDAFAGRKPLALDSFDIGRVDNYFDGQIDDVRIYDRGLSDSEIQSLYQVQPDAAQVGSWGEVIEFPNIPVSAATLPNGKIVTWSSWDRFQFSPSRFARSYTSVFDTNTQQVDEFLVTNTNHDMFCPGTVMLPDGRVLVNGGGGVVQSTSVYDFRTNTWSLVDSMEARRWYNVSVTMGDGSVFTLGGNRADGRKGPGELWSEDTGWRTLTGAPIDPISSAGGRADEHPQMFLAPNGNVFIAGPSTTMYWYDVTGNGSYTEAGLRGDDTYSQNGLTVMYDQGKLLRAGGQSQYSGGIVTDVAYDIDINNDNQVTVDKQDPMNYKRSYATGVVMADGQVFVVGGSEKAVAFSDDQAVYRPEIWNPDTGEWTLLAQQQVARTYHSVALLQPDGRVFVGGGGLCGTCSTNHSDAEIYTPAYLYNDNGTLADRPVIGGGPDQAGYGQNIDITIDNGMPITEFNLVRLSSVTHSVNTDQRFLSVDFTANGDGSYELTTPENGNVAPPGYYMLFAMNDQGIPSEAKMIQIG</sequence>
<evidence type="ECO:0000256" key="4">
    <source>
        <dbReference type="SAM" id="MobiDB-lite"/>
    </source>
</evidence>
<dbReference type="Pfam" id="PF03160">
    <property type="entry name" value="Calx-beta"/>
    <property type="match status" value="2"/>
</dbReference>
<dbReference type="InterPro" id="IPR008979">
    <property type="entry name" value="Galactose-bd-like_sf"/>
</dbReference>
<dbReference type="InterPro" id="IPR011043">
    <property type="entry name" value="Gal_Oxase/kelch_b-propeller"/>
</dbReference>
<dbReference type="CDD" id="cd02851">
    <property type="entry name" value="E_set_GO_C"/>
    <property type="match status" value="1"/>
</dbReference>
<evidence type="ECO:0000256" key="2">
    <source>
        <dbReference type="ARBA" id="ARBA00022737"/>
    </source>
</evidence>
<dbReference type="Gene3D" id="2.150.10.10">
    <property type="entry name" value="Serralysin-like metalloprotease, C-terminal"/>
    <property type="match status" value="2"/>
</dbReference>
<organism evidence="6 7">
    <name type="scientific">Leptothoe spongobia TAU-MAC 1115</name>
    <dbReference type="NCBI Taxonomy" id="1967444"/>
    <lineage>
        <taxon>Bacteria</taxon>
        <taxon>Bacillati</taxon>
        <taxon>Cyanobacteriota</taxon>
        <taxon>Cyanophyceae</taxon>
        <taxon>Nodosilineales</taxon>
        <taxon>Cymatolegaceae</taxon>
        <taxon>Leptothoe</taxon>
        <taxon>Leptothoe spongobia</taxon>
    </lineage>
</organism>
<dbReference type="SUPFAM" id="SSF51120">
    <property type="entry name" value="beta-Roll"/>
    <property type="match status" value="2"/>
</dbReference>
<dbReference type="GO" id="GO:0016020">
    <property type="term" value="C:membrane"/>
    <property type="evidence" value="ECO:0007669"/>
    <property type="project" value="InterPro"/>
</dbReference>
<comment type="caution">
    <text evidence="6">The sequence shown here is derived from an EMBL/GenBank/DDBJ whole genome shotgun (WGS) entry which is preliminary data.</text>
</comment>
<dbReference type="InterPro" id="IPR011049">
    <property type="entry name" value="Serralysin-like_metalloprot_C"/>
</dbReference>
<keyword evidence="2" id="KW-0677">Repeat</keyword>
<dbReference type="SMART" id="SM00237">
    <property type="entry name" value="Calx_beta"/>
    <property type="match status" value="2"/>
</dbReference>
<dbReference type="SUPFAM" id="SSF81296">
    <property type="entry name" value="E set domains"/>
    <property type="match status" value="1"/>
</dbReference>
<evidence type="ECO:0000256" key="1">
    <source>
        <dbReference type="ARBA" id="ARBA00022729"/>
    </source>
</evidence>
<dbReference type="Proteomes" id="UP000717364">
    <property type="component" value="Unassembled WGS sequence"/>
</dbReference>
<dbReference type="PANTHER" id="PTHR32208">
    <property type="entry name" value="SECRETED PROTEIN-RELATED"/>
    <property type="match status" value="1"/>
</dbReference>
<dbReference type="SUPFAM" id="SSF49899">
    <property type="entry name" value="Concanavalin A-like lectins/glucanases"/>
    <property type="match status" value="1"/>
</dbReference>
<dbReference type="Gene3D" id="2.130.10.80">
    <property type="entry name" value="Galactose oxidase/kelch, beta-propeller"/>
    <property type="match status" value="1"/>
</dbReference>
<keyword evidence="7" id="KW-1185">Reference proteome</keyword>
<accession>A0A947DEQ3</accession>
<dbReference type="Pfam" id="PF00754">
    <property type="entry name" value="F5_F8_type_C"/>
    <property type="match status" value="1"/>
</dbReference>
<dbReference type="RefSeq" id="WP_215608733.1">
    <property type="nucleotide sequence ID" value="NZ_JADOES010000014.1"/>
</dbReference>
<dbReference type="Pfam" id="PF07250">
    <property type="entry name" value="Glyoxal_oxid_N"/>
    <property type="match status" value="1"/>
</dbReference>
<dbReference type="InterPro" id="IPR014756">
    <property type="entry name" value="Ig_E-set"/>
</dbReference>
<reference evidence="6" key="1">
    <citation type="submission" date="2020-11" db="EMBL/GenBank/DDBJ databases">
        <authorList>
            <person name="Konstantinou D."/>
            <person name="Gkelis S."/>
            <person name="Popin R."/>
            <person name="Fewer D."/>
            <person name="Sivonen K."/>
        </authorList>
    </citation>
    <scope>NUCLEOTIDE SEQUENCE</scope>
    <source>
        <strain evidence="6">TAU-MAC 1115</strain>
    </source>
</reference>
<dbReference type="InterPro" id="IPR025592">
    <property type="entry name" value="DUF4347"/>
</dbReference>
<dbReference type="InterPro" id="IPR038081">
    <property type="entry name" value="CalX-like_sf"/>
</dbReference>
<dbReference type="Gene3D" id="2.60.120.260">
    <property type="entry name" value="Galactose-binding domain-like"/>
    <property type="match status" value="1"/>
</dbReference>
<reference evidence="6" key="2">
    <citation type="journal article" date="2021" name="Mar. Drugs">
        <title>Genome Reduction and Secondary Metabolism of the Marine Sponge-Associated Cyanobacterium Leptothoe.</title>
        <authorList>
            <person name="Konstantinou D."/>
            <person name="Popin R.V."/>
            <person name="Fewer D.P."/>
            <person name="Sivonen K."/>
            <person name="Gkelis S."/>
        </authorList>
    </citation>
    <scope>NUCLEOTIDE SEQUENCE</scope>
    <source>
        <strain evidence="6">TAU-MAC 1115</strain>
    </source>
</reference>
<dbReference type="InterPro" id="IPR015202">
    <property type="entry name" value="GO-like_E_set"/>
</dbReference>
<dbReference type="InterPro" id="IPR037293">
    <property type="entry name" value="Gal_Oxidase_central_sf"/>
</dbReference>
<dbReference type="GO" id="GO:0007154">
    <property type="term" value="P:cell communication"/>
    <property type="evidence" value="ECO:0007669"/>
    <property type="project" value="InterPro"/>
</dbReference>
<feature type="region of interest" description="Disordered" evidence="4">
    <location>
        <begin position="298"/>
        <end position="324"/>
    </location>
</feature>
<keyword evidence="3" id="KW-0106">Calcium</keyword>
<evidence type="ECO:0000313" key="6">
    <source>
        <dbReference type="EMBL" id="MBT9315668.1"/>
    </source>
</evidence>
<dbReference type="Gene3D" id="2.60.40.2030">
    <property type="match status" value="2"/>
</dbReference>
<evidence type="ECO:0000259" key="5">
    <source>
        <dbReference type="PROSITE" id="PS50022"/>
    </source>
</evidence>
<dbReference type="PANTHER" id="PTHR32208:SF56">
    <property type="entry name" value="GALACTOSE OXIDASE-RELATED"/>
    <property type="match status" value="1"/>
</dbReference>
<dbReference type="Pfam" id="PF14252">
    <property type="entry name" value="DUF4347"/>
    <property type="match status" value="1"/>
</dbReference>
<dbReference type="Pfam" id="PF13385">
    <property type="entry name" value="Laminin_G_3"/>
    <property type="match status" value="1"/>
</dbReference>
<dbReference type="InterPro" id="IPR003644">
    <property type="entry name" value="Calx_beta"/>
</dbReference>
<dbReference type="InterPro" id="IPR000421">
    <property type="entry name" value="FA58C"/>
</dbReference>
<dbReference type="InterPro" id="IPR013320">
    <property type="entry name" value="ConA-like_dom_sf"/>
</dbReference>
<keyword evidence="1" id="KW-0732">Signal</keyword>